<dbReference type="GO" id="GO:0000278">
    <property type="term" value="P:mitotic cell cycle"/>
    <property type="evidence" value="ECO:0007669"/>
    <property type="project" value="TreeGrafter"/>
</dbReference>
<dbReference type="PROSITE" id="PS00411">
    <property type="entry name" value="KINESIN_MOTOR_1"/>
    <property type="match status" value="1"/>
</dbReference>
<evidence type="ECO:0000256" key="8">
    <source>
        <dbReference type="SAM" id="Coils"/>
    </source>
</evidence>
<dbReference type="SUPFAM" id="SSF52540">
    <property type="entry name" value="P-loop containing nucleoside triphosphate hydrolases"/>
    <property type="match status" value="1"/>
</dbReference>
<dbReference type="GO" id="GO:0007018">
    <property type="term" value="P:microtubule-based movement"/>
    <property type="evidence" value="ECO:0007669"/>
    <property type="project" value="InterPro"/>
</dbReference>
<evidence type="ECO:0000256" key="4">
    <source>
        <dbReference type="ARBA" id="ARBA00023054"/>
    </source>
</evidence>
<evidence type="ECO:0000256" key="2">
    <source>
        <dbReference type="ARBA" id="ARBA00022741"/>
    </source>
</evidence>
<comment type="subcellular location">
    <subcellularLocation>
        <location evidence="1">Cytoplasm</location>
        <location evidence="1">Cytoskeleton</location>
    </subcellularLocation>
</comment>
<dbReference type="Proteomes" id="UP001075354">
    <property type="component" value="Chromosome 10"/>
</dbReference>
<feature type="coiled-coil region" evidence="8">
    <location>
        <begin position="675"/>
        <end position="727"/>
    </location>
</feature>
<dbReference type="GO" id="GO:0005524">
    <property type="term" value="F:ATP binding"/>
    <property type="evidence" value="ECO:0007669"/>
    <property type="project" value="UniProtKB-UniRule"/>
</dbReference>
<dbReference type="Pfam" id="PF00225">
    <property type="entry name" value="Kinesin"/>
    <property type="match status" value="1"/>
</dbReference>
<name>A0AAV7XGG3_9NEOP</name>
<feature type="coiled-coil region" evidence="8">
    <location>
        <begin position="2237"/>
        <end position="2358"/>
    </location>
</feature>
<dbReference type="PANTHER" id="PTHR47968:SF75">
    <property type="entry name" value="CENTROMERE-ASSOCIATED PROTEIN E"/>
    <property type="match status" value="1"/>
</dbReference>
<dbReference type="InterPro" id="IPR001752">
    <property type="entry name" value="Kinesin_motor_dom"/>
</dbReference>
<feature type="coiled-coil region" evidence="8">
    <location>
        <begin position="1163"/>
        <end position="1303"/>
    </location>
</feature>
<organism evidence="11 12">
    <name type="scientific">Megalurothrips usitatus</name>
    <name type="common">bean blossom thrips</name>
    <dbReference type="NCBI Taxonomy" id="439358"/>
    <lineage>
        <taxon>Eukaryota</taxon>
        <taxon>Metazoa</taxon>
        <taxon>Ecdysozoa</taxon>
        <taxon>Arthropoda</taxon>
        <taxon>Hexapoda</taxon>
        <taxon>Insecta</taxon>
        <taxon>Pterygota</taxon>
        <taxon>Neoptera</taxon>
        <taxon>Paraneoptera</taxon>
        <taxon>Thysanoptera</taxon>
        <taxon>Terebrantia</taxon>
        <taxon>Thripoidea</taxon>
        <taxon>Thripidae</taxon>
        <taxon>Megalurothrips</taxon>
    </lineage>
</organism>
<dbReference type="InterPro" id="IPR036961">
    <property type="entry name" value="Kinesin_motor_dom_sf"/>
</dbReference>
<dbReference type="InterPro" id="IPR019821">
    <property type="entry name" value="Kinesin_motor_CS"/>
</dbReference>
<feature type="region of interest" description="Disordered" evidence="9">
    <location>
        <begin position="2805"/>
        <end position="2828"/>
    </location>
</feature>
<feature type="coiled-coil region" evidence="8">
    <location>
        <begin position="561"/>
        <end position="650"/>
    </location>
</feature>
<keyword evidence="6" id="KW-0206">Cytoskeleton</keyword>
<protein>
    <recommendedName>
        <fullName evidence="10">Kinesin motor domain-containing protein</fullName>
    </recommendedName>
</protein>
<feature type="coiled-coil region" evidence="8">
    <location>
        <begin position="2835"/>
        <end position="2894"/>
    </location>
</feature>
<gene>
    <name evidence="11" type="ORF">ONE63_001336</name>
</gene>
<dbReference type="GO" id="GO:0003777">
    <property type="term" value="F:microtubule motor activity"/>
    <property type="evidence" value="ECO:0007669"/>
    <property type="project" value="InterPro"/>
</dbReference>
<feature type="coiled-coil region" evidence="8">
    <location>
        <begin position="2035"/>
        <end position="2113"/>
    </location>
</feature>
<dbReference type="SMART" id="SM00129">
    <property type="entry name" value="KISc"/>
    <property type="match status" value="1"/>
</dbReference>
<feature type="coiled-coil region" evidence="8">
    <location>
        <begin position="1966"/>
        <end position="1993"/>
    </location>
</feature>
<keyword evidence="4 8" id="KW-0175">Coiled coil</keyword>
<feature type="coiled-coil region" evidence="8">
    <location>
        <begin position="1338"/>
        <end position="1478"/>
    </location>
</feature>
<dbReference type="PRINTS" id="PR00380">
    <property type="entry name" value="KINESINHEAVY"/>
</dbReference>
<keyword evidence="2 7" id="KW-0547">Nucleotide-binding</keyword>
<dbReference type="GO" id="GO:0008017">
    <property type="term" value="F:microtubule binding"/>
    <property type="evidence" value="ECO:0007669"/>
    <property type="project" value="InterPro"/>
</dbReference>
<accession>A0AAV7XGG3</accession>
<feature type="coiled-coil region" evidence="8">
    <location>
        <begin position="343"/>
        <end position="381"/>
    </location>
</feature>
<dbReference type="FunFam" id="3.40.850.10:FF:000177">
    <property type="entry name" value="Kinesin-like protein"/>
    <property type="match status" value="1"/>
</dbReference>
<feature type="coiled-coil region" evidence="8">
    <location>
        <begin position="755"/>
        <end position="782"/>
    </location>
</feature>
<keyword evidence="3 7" id="KW-0067">ATP-binding</keyword>
<dbReference type="Gene3D" id="3.40.850.10">
    <property type="entry name" value="Kinesin motor domain"/>
    <property type="match status" value="1"/>
</dbReference>
<feature type="coiled-coil region" evidence="8">
    <location>
        <begin position="816"/>
        <end position="879"/>
    </location>
</feature>
<keyword evidence="12" id="KW-1185">Reference proteome</keyword>
<feature type="coiled-coil region" evidence="8">
    <location>
        <begin position="2500"/>
        <end position="2627"/>
    </location>
</feature>
<evidence type="ECO:0000256" key="3">
    <source>
        <dbReference type="ARBA" id="ARBA00022840"/>
    </source>
</evidence>
<evidence type="ECO:0000256" key="6">
    <source>
        <dbReference type="ARBA" id="ARBA00023212"/>
    </source>
</evidence>
<keyword evidence="5 7" id="KW-0505">Motor protein</keyword>
<evidence type="ECO:0000256" key="1">
    <source>
        <dbReference type="ARBA" id="ARBA00004245"/>
    </source>
</evidence>
<sequence>MADRIKVGVKVRPLIKREKTDRAHIHWEAVSDTQIVQVDPVSGRQKNEPFTFDRVFGPSSSNQEVFEVLVKPIVESAVKGFNGTIFAYGQTASGKTYTMMGDQFEPGIIPQAVSLIFNSIENSQGREFLLRVCYMEIYNEKINDLLLKSNRNLKVTEDNLGNVIVKDLEETITSSAQMVMDLMKKGETIRKIGVTNMNERSSRSHSIFRVIIESRNTASDADEAIQVSHLNLVDLAGSERAGATGCVGDQFKEGCAINTSLFTLGKVIAQLSEGEATFVNFRDSKLTRILQSSLGGNALTAIICAVTPAALEETNSTLGFASRARNIKVSATVNEVLTDSALLKRYLRQIDRLNGAISALQEEKSAETENLQKENLLLQERISRLKDCLVVSGSEDTSEKAKSLKKLRRRTWSAPNRNVARLSLAFPKKPIHSLSNIKEEIPRLGVTLAGSMEFDEDAEDVFTTPLEEFEKALMKAERAKSMDGTDWTPSVDTFDDEDTLEDHVPPISYVQTRKPRCHVIKESFDPVTETPPSKLRAKMHIVEKELDELNEYTRLEKQVYNEELNAELDRVKAQLVESNSKCESLKTELSETREQLTSLQCVQEQMDKLKLSDRTSHDYQMLLIDSAKEQAQLRDRNKEIEQQLSDAIERCQGFAKLEEELAATTKLLEENCKGNAGLKERLKKQEGELRLLLNEKQDFDIQFSIQKSKYESRLKDLSQALEDARFELSQMQRPTQHKTYAGMGDLYSLEEEPAIDDLLNELAAKQLKISELERQLLTLKSSSVSTQQIEAPVFENDYLSEIRTLKEDNSAMIKEIEEKNGTLSEFVTELSKLQKELENSRNCTGEELQELKDELESEKKHLEEELTAAKNLLLEQVQELGVDEHVSLPHAISQFLLCLKSTNERCAEVEIRAQGLVHELSETKSMLSDLGTELHEREQQLQETAYEVDVLREQLQKQEKMNPCNLEQDQNEQLVLINAKLEIEKKTARDLRENLEDREKLLSETVTKLEDLRELSKLQKSESANEIAQLMNELETIKQTNTDLMKDLERSKDLTNKTTAQMEELQEQLCELQKCSQQSAEQHLEELARIRTELEGAQNAKESLQEDLVRKEQLILQADMDMKQLREQLSGLPNSEILTNEIMQIKSELVAVKELNEGLSDDLQSKESLLSASNLEKEQLRERLEELRELSELQKSESANEIAQLMNELETIKQTNTDLMKDLERSKDLTNKTTAQMEELQEQLCELQKCSQQSAEQHLEELARIRTELEGAQNAKESLQEDLVRKEQLILQADMDMKQLREQLSGLPNSEILTNEIMRIKNELVAVKELNEGLSDDLQSKESLLSASNLEKEQLRERLEELRELSELQKSESANEIAQLMNELETIKQTNTDLMKDLERSKDLTNKTTAQMEELQEQLRELQKCSQQSAEQHLEELARIRTELEGEQKAKESLQEDLVRKEQLILQADMDMKQLREQLSGLSNSEIVTNEIMRIKSELVAVKELNEGLRNDLQSKESLLSASATEIGQLREQLSELQCSEKSNNIISEELNSYKKKLFDLDNDLHHARALISAAVTDINCDESILFASLITQVLSRLSSATEMNKELENKNRTCQSQLEHLIQVSTEEFEGLKSNNDDLKAKLELTEASLNRISCDNEQLKDQLKDLQEMSSSIIQEIPPSQCDVEQLTNKIAELEDDVLKARSLCASIDGINADENISLASLLQQVIEVYKKFESEKQMALKHLQEVIGEHSEELVLVTNRLESEKVVNEGLRNQLNHQEACNAKHVVEIGHLEDKIKLSTQSVNPNPSDLEQLDISHKKSLMIEEDLEKVRSMLDTDARNESVPLSTLLTQFLDRLQSAEDRSSEFEHRHHVLSDELITVKRDLGAKASLLSQLSLNGSCIKCMTITDQPEQLIQVKHVANSLHGQGGTSDLERCEVTSAETHELCDDTENLKSVIKDLTNQLKLKDNTIVKAATEMEQLRDQIRKLESMDKIRDPCTPEKSIRCDSDVEVEETHSIRSSSEGEVESLSTTRKALLHELDAKDSLIEEIEDERRQLREKVRDLSNRQADVKEPGEGNCSISDTDVLKAQLNALKEELKSKDEIILGVQKELQQIRQDCSKLNAVLVADDVCQKCIILEEEKISFEKEIEFARNALLSEIKAISADSDIVDNTLASLVSQLLSSVMQAQAQVASIHQQNVDERTEKLQDCLHREKEHIETIKNLRMQLNEFAVGKKSLESALEALQSKCDESVEQQTQLKRNLEVTIESASKTAENLKLEEEECLKLKEEIVNLRNSVLSIRAELDNKVEGIEKLEQERARLKVMLQENSDKAQHAEKLEQELSELKLTLKENSKLIASKQALQSKVTSLYNDVVVNKELISKLETSIANDKLQLNEKEEIITSLNKRVEELEKEKNLLHADVTRVKAELDLLVKSTSTPSDEIAELKVEKEFLEKQYQNALKSSRETKTQNRKLHVELGKLRKDIEEGKKSTPDAAIKHLERQLGEEIARRGELEGQVDELYKELSQASRTKQSRVSDMRAKREASDARQYKAEIESLKEQMEDLELKYKSKLRELSSRSQDVSGLASTIEEKGETIKKLELECKEKADKISELEEEKLHLDKECDELLSWGRSMEASNIELAERLVNVLKDLAGSKSQLFSTVSENIFTLRKLSRVIVTSLSKVDSEQMEMQLTSKEKAARNSKTRVEKIKSQMQVIDCDRLQGLCAELHKENLLICNLLEETSNVFHKMMENAKHPSPLKECSSCTELQKWGLEQEARALALSEQVDRLEGRLKVRDENIVSHSTRSRAKRESGDEQPSNGHNCECQELIKSQREKLADKNAEITVLKLKQQIQNKPAEDMIKKQEEKLKLLREEVKSLKAQNRRLLSSYQDTTVCGQEVKMKSIQTQTLESADQIYKSQYWPSGPSGIVEEANRTTLEARVKKLEREKETYKALCVNRKERCDVLEKRVKELMKENQENEPHYTLRSRRNN</sequence>
<dbReference type="PROSITE" id="PS50067">
    <property type="entry name" value="KINESIN_MOTOR_2"/>
    <property type="match status" value="1"/>
</dbReference>
<evidence type="ECO:0000313" key="11">
    <source>
        <dbReference type="EMBL" id="KAJ1523483.1"/>
    </source>
</evidence>
<dbReference type="CDD" id="cd01374">
    <property type="entry name" value="KISc_CENP_E"/>
    <property type="match status" value="1"/>
</dbReference>
<reference evidence="11" key="1">
    <citation type="submission" date="2022-12" db="EMBL/GenBank/DDBJ databases">
        <title>Chromosome-level genome assembly of the bean flower thrips Megalurothrips usitatus.</title>
        <authorList>
            <person name="Ma L."/>
            <person name="Liu Q."/>
            <person name="Li H."/>
            <person name="Cai W."/>
        </authorList>
    </citation>
    <scope>NUCLEOTIDE SEQUENCE</scope>
    <source>
        <strain evidence="11">Cailab_2022a</strain>
    </source>
</reference>
<feature type="binding site" evidence="7">
    <location>
        <begin position="89"/>
        <end position="96"/>
    </location>
    <ligand>
        <name>ATP</name>
        <dbReference type="ChEBI" id="CHEBI:30616"/>
    </ligand>
</feature>
<feature type="coiled-coil region" evidence="8">
    <location>
        <begin position="2390"/>
        <end position="2473"/>
    </location>
</feature>
<dbReference type="GO" id="GO:0005874">
    <property type="term" value="C:microtubule"/>
    <property type="evidence" value="ECO:0007669"/>
    <property type="project" value="TreeGrafter"/>
</dbReference>
<feature type="coiled-coil region" evidence="8">
    <location>
        <begin position="2940"/>
        <end position="2981"/>
    </location>
</feature>
<evidence type="ECO:0000313" key="12">
    <source>
        <dbReference type="Proteomes" id="UP001075354"/>
    </source>
</evidence>
<feature type="domain" description="Kinesin motor" evidence="10">
    <location>
        <begin position="4"/>
        <end position="327"/>
    </location>
</feature>
<proteinExistence type="inferred from homology"/>
<dbReference type="InterPro" id="IPR027640">
    <property type="entry name" value="Kinesin-like_fam"/>
</dbReference>
<feature type="coiled-coil region" evidence="8">
    <location>
        <begin position="1591"/>
        <end position="1706"/>
    </location>
</feature>
<dbReference type="PANTHER" id="PTHR47968">
    <property type="entry name" value="CENTROMERE PROTEIN E"/>
    <property type="match status" value="1"/>
</dbReference>
<feature type="coiled-coil region" evidence="8">
    <location>
        <begin position="934"/>
        <end position="1128"/>
    </location>
</feature>
<evidence type="ECO:0000256" key="5">
    <source>
        <dbReference type="ARBA" id="ARBA00023175"/>
    </source>
</evidence>
<comment type="caution">
    <text evidence="11">The sequence shown here is derived from an EMBL/GenBank/DDBJ whole genome shotgun (WGS) entry which is preliminary data.</text>
</comment>
<dbReference type="EMBL" id="JAPTSV010000010">
    <property type="protein sequence ID" value="KAJ1523483.1"/>
    <property type="molecule type" value="Genomic_DNA"/>
</dbReference>
<evidence type="ECO:0000259" key="10">
    <source>
        <dbReference type="PROSITE" id="PS50067"/>
    </source>
</evidence>
<evidence type="ECO:0000256" key="9">
    <source>
        <dbReference type="SAM" id="MobiDB-lite"/>
    </source>
</evidence>
<dbReference type="InterPro" id="IPR027417">
    <property type="entry name" value="P-loop_NTPase"/>
</dbReference>
<keyword evidence="6" id="KW-0963">Cytoplasm</keyword>
<evidence type="ECO:0000256" key="7">
    <source>
        <dbReference type="PROSITE-ProRule" id="PRU00283"/>
    </source>
</evidence>
<comment type="similarity">
    <text evidence="7">Belongs to the TRAFAC class myosin-kinesin ATPase superfamily. Kinesin family.</text>
</comment>